<reference evidence="3 4" key="1">
    <citation type="journal article" date="2017" name="Int. J. Syst. Evol. Microbiol.">
        <title>Roseitalea porphyridii gen. nov., sp. nov., isolated from a red alga, and reclassification of Hoeflea suaedae Chung et al. 2013 as Pseudohoeflea suaedae gen. nov., comb. nov.</title>
        <authorList>
            <person name="Hyeon J.W."/>
            <person name="Jeong S.E."/>
            <person name="Baek K."/>
            <person name="Jeon C.O."/>
        </authorList>
    </citation>
    <scope>NUCLEOTIDE SEQUENCE [LARGE SCALE GENOMIC DNA]</scope>
    <source>
        <strain evidence="3 4">MA7-20</strain>
    </source>
</reference>
<dbReference type="GeneID" id="90766065"/>
<feature type="compositionally biased region" description="Basic and acidic residues" evidence="1">
    <location>
        <begin position="35"/>
        <end position="60"/>
    </location>
</feature>
<evidence type="ECO:0000313" key="3">
    <source>
        <dbReference type="EMBL" id="QBK29483.1"/>
    </source>
</evidence>
<sequence length="60" mass="6957">MPEPSWIFFLAMATFAVAIGFAIASMLRARRDRKNHTESAADREKVVRAREERIEPQPKR</sequence>
<dbReference type="RefSeq" id="WP_131615184.1">
    <property type="nucleotide sequence ID" value="NZ_CP036532.1"/>
</dbReference>
<keyword evidence="4" id="KW-1185">Reference proteome</keyword>
<keyword evidence="2" id="KW-0472">Membrane</keyword>
<name>A0A4P6UYC5_9HYPH</name>
<dbReference type="Proteomes" id="UP000293719">
    <property type="component" value="Chromosome"/>
</dbReference>
<evidence type="ECO:0000256" key="1">
    <source>
        <dbReference type="SAM" id="MobiDB-lite"/>
    </source>
</evidence>
<evidence type="ECO:0000256" key="2">
    <source>
        <dbReference type="SAM" id="Phobius"/>
    </source>
</evidence>
<keyword evidence="2" id="KW-1133">Transmembrane helix</keyword>
<gene>
    <name evidence="3" type="ORF">E0E05_02045</name>
</gene>
<dbReference type="EMBL" id="CP036532">
    <property type="protein sequence ID" value="QBK29483.1"/>
    <property type="molecule type" value="Genomic_DNA"/>
</dbReference>
<feature type="region of interest" description="Disordered" evidence="1">
    <location>
        <begin position="32"/>
        <end position="60"/>
    </location>
</feature>
<dbReference type="KEGG" id="rpod:E0E05_02045"/>
<organism evidence="3 4">
    <name type="scientific">Roseitalea porphyridii</name>
    <dbReference type="NCBI Taxonomy" id="1852022"/>
    <lineage>
        <taxon>Bacteria</taxon>
        <taxon>Pseudomonadati</taxon>
        <taxon>Pseudomonadota</taxon>
        <taxon>Alphaproteobacteria</taxon>
        <taxon>Hyphomicrobiales</taxon>
        <taxon>Ahrensiaceae</taxon>
        <taxon>Roseitalea</taxon>
    </lineage>
</organism>
<keyword evidence="2" id="KW-0812">Transmembrane</keyword>
<evidence type="ECO:0000313" key="4">
    <source>
        <dbReference type="Proteomes" id="UP000293719"/>
    </source>
</evidence>
<dbReference type="OrthoDB" id="9939727at2"/>
<protein>
    <submittedName>
        <fullName evidence="3">Uncharacterized protein</fullName>
    </submittedName>
</protein>
<accession>A0A4P6UYC5</accession>
<feature type="transmembrane region" description="Helical" evidence="2">
    <location>
        <begin position="6"/>
        <end position="27"/>
    </location>
</feature>
<dbReference type="AlphaFoldDB" id="A0A4P6UYC5"/>
<proteinExistence type="predicted"/>